<dbReference type="PROSITE" id="PS50048">
    <property type="entry name" value="ZN2_CY6_FUNGAL_2"/>
    <property type="match status" value="1"/>
</dbReference>
<evidence type="ECO:0000313" key="8">
    <source>
        <dbReference type="EMBL" id="CAG8252327.1"/>
    </source>
</evidence>
<feature type="region of interest" description="Disordered" evidence="6">
    <location>
        <begin position="279"/>
        <end position="315"/>
    </location>
</feature>
<dbReference type="GO" id="GO:0000981">
    <property type="term" value="F:DNA-binding transcription factor activity, RNA polymerase II-specific"/>
    <property type="evidence" value="ECO:0007669"/>
    <property type="project" value="InterPro"/>
</dbReference>
<dbReference type="AlphaFoldDB" id="A0A9W4I6Q0"/>
<dbReference type="EMBL" id="CAJVPA010000033">
    <property type="protein sequence ID" value="CAG8252327.1"/>
    <property type="molecule type" value="Genomic_DNA"/>
</dbReference>
<feature type="compositionally biased region" description="Polar residues" evidence="6">
    <location>
        <begin position="65"/>
        <end position="75"/>
    </location>
</feature>
<dbReference type="PANTHER" id="PTHR31069:SF31">
    <property type="entry name" value="MONODICTYPHENONE CLUSTER TRANSCRIPTION FACTOR-RELATED"/>
    <property type="match status" value="1"/>
</dbReference>
<dbReference type="GO" id="GO:0005634">
    <property type="term" value="C:nucleus"/>
    <property type="evidence" value="ECO:0007669"/>
    <property type="project" value="InterPro"/>
</dbReference>
<dbReference type="InterPro" id="IPR013700">
    <property type="entry name" value="AflR"/>
</dbReference>
<proteinExistence type="predicted"/>
<keyword evidence="5" id="KW-0539">Nucleus</keyword>
<dbReference type="Pfam" id="PF00172">
    <property type="entry name" value="Zn_clus"/>
    <property type="match status" value="1"/>
</dbReference>
<dbReference type="Proteomes" id="UP001152646">
    <property type="component" value="Unassembled WGS sequence"/>
</dbReference>
<comment type="caution">
    <text evidence="8">The sequence shown here is derived from an EMBL/GenBank/DDBJ whole genome shotgun (WGS) entry which is preliminary data.</text>
</comment>
<evidence type="ECO:0000256" key="4">
    <source>
        <dbReference type="ARBA" id="ARBA00023163"/>
    </source>
</evidence>
<keyword evidence="2" id="KW-0805">Transcription regulation</keyword>
<dbReference type="PANTHER" id="PTHR31069">
    <property type="entry name" value="OLEATE-ACTIVATED TRANSCRIPTION FACTOR 1-RELATED"/>
    <property type="match status" value="1"/>
</dbReference>
<keyword evidence="3" id="KW-0238">DNA-binding</keyword>
<evidence type="ECO:0000256" key="3">
    <source>
        <dbReference type="ARBA" id="ARBA00023125"/>
    </source>
</evidence>
<dbReference type="Pfam" id="PF08493">
    <property type="entry name" value="AflR"/>
    <property type="match status" value="1"/>
</dbReference>
<evidence type="ECO:0000256" key="5">
    <source>
        <dbReference type="ARBA" id="ARBA00023242"/>
    </source>
</evidence>
<reference evidence="8" key="1">
    <citation type="submission" date="2021-07" db="EMBL/GenBank/DDBJ databases">
        <authorList>
            <person name="Branca A.L. A."/>
        </authorList>
    </citation>
    <scope>NUCLEOTIDE SEQUENCE</scope>
</reference>
<dbReference type="OrthoDB" id="2740448at2759"/>
<dbReference type="InterPro" id="IPR001138">
    <property type="entry name" value="Zn2Cys6_DnaBD"/>
</dbReference>
<keyword evidence="1" id="KW-0479">Metal-binding</keyword>
<dbReference type="Gene3D" id="4.10.240.10">
    <property type="entry name" value="Zn(2)-C6 fungal-type DNA-binding domain"/>
    <property type="match status" value="1"/>
</dbReference>
<feature type="domain" description="Zn(2)-C6 fungal-type" evidence="7">
    <location>
        <begin position="13"/>
        <end position="43"/>
    </location>
</feature>
<dbReference type="PRINTS" id="PR00755">
    <property type="entry name" value="AFLATOXINBRP"/>
</dbReference>
<evidence type="ECO:0000313" key="9">
    <source>
        <dbReference type="Proteomes" id="UP001152646"/>
    </source>
</evidence>
<evidence type="ECO:0000259" key="7">
    <source>
        <dbReference type="PROSITE" id="PS50048"/>
    </source>
</evidence>
<dbReference type="InterPro" id="IPR036864">
    <property type="entry name" value="Zn2-C6_fun-type_DNA-bd_sf"/>
</dbReference>
<dbReference type="InterPro" id="IPR050675">
    <property type="entry name" value="OAF3"/>
</dbReference>
<sequence length="410" mass="45413">MTSPVRLEIIRASCNNCAKSKVRCSKDQPSCQRCLYQGVPCVYSPSQRSRKRPPPTPPASSVRSATSEKINTQRGMDTPREVQMTEAPSMNMSQTAMPESNDEAFSDGSMFAPEAMSPMKWSDLLEPFDSRPLSHDEISCAIDISPMPTPDQQPHIDGSMDTGFPWLLPQDTNKPFWPGSTAPHQTPHQCSQLAMSAIQRLDVPMESCPSLGHLDRNLQFSSPGPRSFDDILKDSHSSLEDLLTILGCPCTAKIDLIFLITTSCTRVLSWYQASLDRSAACPSRDTDGSESSTGSIRSRSRSIIGGSRRSHQDSNVMHGLSRSFHEWVSIPSINVGAYTLEPGQTRRMVAQLILAEIDKVKEVLAAFNRSYCRQKGEFGEDDEKGLHMALEAYLRHQMKTVALTARENLC</sequence>
<dbReference type="SUPFAM" id="SSF57701">
    <property type="entry name" value="Zn2/Cys6 DNA-binding domain"/>
    <property type="match status" value="1"/>
</dbReference>
<name>A0A9W4I6Q0_9EURO</name>
<feature type="compositionally biased region" description="Low complexity" evidence="6">
    <location>
        <begin position="289"/>
        <end position="307"/>
    </location>
</feature>
<dbReference type="SMART" id="SM00066">
    <property type="entry name" value="GAL4"/>
    <property type="match status" value="1"/>
</dbReference>
<dbReference type="CDD" id="cd00067">
    <property type="entry name" value="GAL4"/>
    <property type="match status" value="1"/>
</dbReference>
<accession>A0A9W4I6Q0</accession>
<evidence type="ECO:0000256" key="6">
    <source>
        <dbReference type="SAM" id="MobiDB-lite"/>
    </source>
</evidence>
<dbReference type="GO" id="GO:0045122">
    <property type="term" value="P:aflatoxin biosynthetic process"/>
    <property type="evidence" value="ECO:0007669"/>
    <property type="project" value="InterPro"/>
</dbReference>
<dbReference type="GO" id="GO:0008270">
    <property type="term" value="F:zinc ion binding"/>
    <property type="evidence" value="ECO:0007669"/>
    <property type="project" value="InterPro"/>
</dbReference>
<keyword evidence="4" id="KW-0804">Transcription</keyword>
<dbReference type="PROSITE" id="PS00463">
    <property type="entry name" value="ZN2_CY6_FUNGAL_1"/>
    <property type="match status" value="1"/>
</dbReference>
<organism evidence="8 9">
    <name type="scientific">Penicillium salamii</name>
    <dbReference type="NCBI Taxonomy" id="1612424"/>
    <lineage>
        <taxon>Eukaryota</taxon>
        <taxon>Fungi</taxon>
        <taxon>Dikarya</taxon>
        <taxon>Ascomycota</taxon>
        <taxon>Pezizomycotina</taxon>
        <taxon>Eurotiomycetes</taxon>
        <taxon>Eurotiomycetidae</taxon>
        <taxon>Eurotiales</taxon>
        <taxon>Aspergillaceae</taxon>
        <taxon>Penicillium</taxon>
    </lineage>
</organism>
<protein>
    <recommendedName>
        <fullName evidence="7">Zn(2)-C6 fungal-type domain-containing protein</fullName>
    </recommendedName>
</protein>
<dbReference type="GO" id="GO:0003677">
    <property type="term" value="F:DNA binding"/>
    <property type="evidence" value="ECO:0007669"/>
    <property type="project" value="UniProtKB-KW"/>
</dbReference>
<evidence type="ECO:0000256" key="2">
    <source>
        <dbReference type="ARBA" id="ARBA00023015"/>
    </source>
</evidence>
<evidence type="ECO:0000256" key="1">
    <source>
        <dbReference type="ARBA" id="ARBA00022723"/>
    </source>
</evidence>
<gene>
    <name evidence="8" type="ORF">PSALAMII_LOCUS795</name>
</gene>
<feature type="region of interest" description="Disordered" evidence="6">
    <location>
        <begin position="44"/>
        <end position="80"/>
    </location>
</feature>